<sequence length="333" mass="37336">KAALSSHGVCNNVFDPRFWHDEFLVCVDSQEAQDCVKEISEVNHGHFVSSAMNHVLERSSQSRKLTGFLLHWLVKQQIISMDSYISGLLEVLEFAEDLENDIPKIWQYYGEMISPMIQDSSVPLSFLKTAVGPLSQTNKAGVLLAEILHDASHREAMTYSAYINMGSEVDVAVTSLLRNSPLSPPLKPCSVLRVSDAYYPGGDSAPSTPTTGLPILQISERLHELIPKDLSARSDLLQAYLDHQPEFELEAMYALQELITHLEHPQEHPQGTNGYEWSLISHFSNTHKNTHRNTHRVCTIASRYPQNTHRLCTIASRTPTGYALVPNITTCSW</sequence>
<dbReference type="GO" id="GO:0016281">
    <property type="term" value="C:eukaryotic translation initiation factor 4F complex"/>
    <property type="evidence" value="ECO:0007669"/>
    <property type="project" value="TreeGrafter"/>
</dbReference>
<reference evidence="2" key="2">
    <citation type="submission" date="2020-11" db="EMBL/GenBank/DDBJ databases">
        <authorList>
            <person name="McCartney M.A."/>
            <person name="Auch B."/>
            <person name="Kono T."/>
            <person name="Mallez S."/>
            <person name="Becker A."/>
            <person name="Gohl D.M."/>
            <person name="Silverstein K.A.T."/>
            <person name="Koren S."/>
            <person name="Bechman K.B."/>
            <person name="Herman A."/>
            <person name="Abrahante J.E."/>
            <person name="Garbe J."/>
        </authorList>
    </citation>
    <scope>NUCLEOTIDE SEQUENCE</scope>
    <source>
        <strain evidence="2">Duluth1</strain>
        <tissue evidence="2">Whole animal</tissue>
    </source>
</reference>
<evidence type="ECO:0000313" key="2">
    <source>
        <dbReference type="EMBL" id="KAH3705650.1"/>
    </source>
</evidence>
<gene>
    <name evidence="2" type="ORF">DPMN_080727</name>
</gene>
<dbReference type="EMBL" id="JAIWYP010000015">
    <property type="protein sequence ID" value="KAH3705650.1"/>
    <property type="molecule type" value="Genomic_DNA"/>
</dbReference>
<proteinExistence type="predicted"/>
<feature type="non-terminal residue" evidence="2">
    <location>
        <position position="333"/>
    </location>
</feature>
<organism evidence="2 3">
    <name type="scientific">Dreissena polymorpha</name>
    <name type="common">Zebra mussel</name>
    <name type="synonym">Mytilus polymorpha</name>
    <dbReference type="NCBI Taxonomy" id="45954"/>
    <lineage>
        <taxon>Eukaryota</taxon>
        <taxon>Metazoa</taxon>
        <taxon>Spiralia</taxon>
        <taxon>Lophotrochozoa</taxon>
        <taxon>Mollusca</taxon>
        <taxon>Bivalvia</taxon>
        <taxon>Autobranchia</taxon>
        <taxon>Heteroconchia</taxon>
        <taxon>Euheterodonta</taxon>
        <taxon>Imparidentia</taxon>
        <taxon>Neoheterodontei</taxon>
        <taxon>Myida</taxon>
        <taxon>Dreissenoidea</taxon>
        <taxon>Dreissenidae</taxon>
        <taxon>Dreissena</taxon>
    </lineage>
</organism>
<dbReference type="PANTHER" id="PTHR23253">
    <property type="entry name" value="EUKARYOTIC TRANSLATION INITIATION FACTOR 4 GAMMA"/>
    <property type="match status" value="1"/>
</dbReference>
<dbReference type="GO" id="GO:0003729">
    <property type="term" value="F:mRNA binding"/>
    <property type="evidence" value="ECO:0007669"/>
    <property type="project" value="TreeGrafter"/>
</dbReference>
<keyword evidence="3" id="KW-1185">Reference proteome</keyword>
<accession>A0A9D3YVM6</accession>
<comment type="caution">
    <text evidence="2">The sequence shown here is derived from an EMBL/GenBank/DDBJ whole genome shotgun (WGS) entry which is preliminary data.</text>
</comment>
<reference evidence="2" key="1">
    <citation type="journal article" date="2019" name="bioRxiv">
        <title>The Genome of the Zebra Mussel, Dreissena polymorpha: A Resource for Invasive Species Research.</title>
        <authorList>
            <person name="McCartney M.A."/>
            <person name="Auch B."/>
            <person name="Kono T."/>
            <person name="Mallez S."/>
            <person name="Zhang Y."/>
            <person name="Obille A."/>
            <person name="Becker A."/>
            <person name="Abrahante J.E."/>
            <person name="Garbe J."/>
            <person name="Badalamenti J.P."/>
            <person name="Herman A."/>
            <person name="Mangelson H."/>
            <person name="Liachko I."/>
            <person name="Sullivan S."/>
            <person name="Sone E.D."/>
            <person name="Koren S."/>
            <person name="Silverstein K.A.T."/>
            <person name="Beckman K.B."/>
            <person name="Gohl D.M."/>
        </authorList>
    </citation>
    <scope>NUCLEOTIDE SEQUENCE</scope>
    <source>
        <strain evidence="2">Duluth1</strain>
        <tissue evidence="2">Whole animal</tissue>
    </source>
</reference>
<dbReference type="Pfam" id="PF02847">
    <property type="entry name" value="MA3"/>
    <property type="match status" value="1"/>
</dbReference>
<evidence type="ECO:0000313" key="3">
    <source>
        <dbReference type="Proteomes" id="UP000828390"/>
    </source>
</evidence>
<feature type="domain" description="MI" evidence="1">
    <location>
        <begin position="11"/>
        <end position="132"/>
    </location>
</feature>
<name>A0A9D3YVM6_DREPO</name>
<dbReference type="InterPro" id="IPR003891">
    <property type="entry name" value="Initiation_fac_eIF4g_MI"/>
</dbReference>
<protein>
    <recommendedName>
        <fullName evidence="1">MI domain-containing protein</fullName>
    </recommendedName>
</protein>
<dbReference type="InterPro" id="IPR016024">
    <property type="entry name" value="ARM-type_fold"/>
</dbReference>
<dbReference type="GO" id="GO:0003743">
    <property type="term" value="F:translation initiation factor activity"/>
    <property type="evidence" value="ECO:0007669"/>
    <property type="project" value="TreeGrafter"/>
</dbReference>
<dbReference type="AlphaFoldDB" id="A0A9D3YVM6"/>
<evidence type="ECO:0000259" key="1">
    <source>
        <dbReference type="PROSITE" id="PS51366"/>
    </source>
</evidence>
<dbReference type="SUPFAM" id="SSF48371">
    <property type="entry name" value="ARM repeat"/>
    <property type="match status" value="1"/>
</dbReference>
<dbReference type="Gene3D" id="1.25.40.180">
    <property type="match status" value="2"/>
</dbReference>
<dbReference type="PANTHER" id="PTHR23253:SF78">
    <property type="entry name" value="EUKARYOTIC TRANSLATION INITIATION FACTOR 4G1, ISOFORM B-RELATED"/>
    <property type="match status" value="1"/>
</dbReference>
<dbReference type="Proteomes" id="UP000828390">
    <property type="component" value="Unassembled WGS sequence"/>
</dbReference>
<dbReference type="PROSITE" id="PS51366">
    <property type="entry name" value="MI"/>
    <property type="match status" value="1"/>
</dbReference>